<dbReference type="Pfam" id="PF00582">
    <property type="entry name" value="Usp"/>
    <property type="match status" value="1"/>
</dbReference>
<dbReference type="EMBL" id="CP051177">
    <property type="protein sequence ID" value="QKX51375.1"/>
    <property type="molecule type" value="Genomic_DNA"/>
</dbReference>
<keyword evidence="3" id="KW-1185">Reference proteome</keyword>
<organism evidence="2 3">
    <name type="scientific">Planococcus glaciei</name>
    <dbReference type="NCBI Taxonomy" id="459472"/>
    <lineage>
        <taxon>Bacteria</taxon>
        <taxon>Bacillati</taxon>
        <taxon>Bacillota</taxon>
        <taxon>Bacilli</taxon>
        <taxon>Bacillales</taxon>
        <taxon>Caryophanaceae</taxon>
        <taxon>Planococcus</taxon>
    </lineage>
</organism>
<name>A0A1G8DR37_9BACL</name>
<dbReference type="InterPro" id="IPR006015">
    <property type="entry name" value="Universal_stress_UspA"/>
</dbReference>
<dbReference type="SUPFAM" id="SSF52402">
    <property type="entry name" value="Adenine nucleotide alpha hydrolases-like"/>
    <property type="match status" value="1"/>
</dbReference>
<comment type="similarity">
    <text evidence="1">Belongs to the universal stress protein A family.</text>
</comment>
<dbReference type="PANTHER" id="PTHR46268">
    <property type="entry name" value="STRESS RESPONSE PROTEIN NHAX"/>
    <property type="match status" value="1"/>
</dbReference>
<gene>
    <name evidence="2" type="ORF">HF394_12770</name>
</gene>
<dbReference type="Proteomes" id="UP000509222">
    <property type="component" value="Chromosome"/>
</dbReference>
<accession>A0A1G8DR37</accession>
<proteinExistence type="inferred from homology"/>
<dbReference type="InterPro" id="IPR014729">
    <property type="entry name" value="Rossmann-like_a/b/a_fold"/>
</dbReference>
<dbReference type="STRING" id="459472.SAMN04487975_10655"/>
<dbReference type="AlphaFoldDB" id="A0A1G8DR37"/>
<evidence type="ECO:0000313" key="2">
    <source>
        <dbReference type="EMBL" id="QKX51375.1"/>
    </source>
</evidence>
<dbReference type="PRINTS" id="PR01438">
    <property type="entry name" value="UNVRSLSTRESS"/>
</dbReference>
<dbReference type="OrthoDB" id="2426295at2"/>
<evidence type="ECO:0000256" key="1">
    <source>
        <dbReference type="ARBA" id="ARBA00008791"/>
    </source>
</evidence>
<protein>
    <submittedName>
        <fullName evidence="2">Universal stress protein</fullName>
    </submittedName>
</protein>
<sequence>MYQNIMVAYDGSDGSRLAFDQAIEFKKALPDVKLTIIYVNEQYHESTGLVEAGGGTTPRVVSANVDSTYAQFMPPDIDGMASQTNTDYVDTSIEFSKHMHNSIHQQLEEKGIQANVLALEGSASKTIPAFIEEQHVDLLIIGNSGKSGLQKFFVGSVSRKLIKEAPCSVLVVK</sequence>
<dbReference type="PANTHER" id="PTHR46268:SF6">
    <property type="entry name" value="UNIVERSAL STRESS PROTEIN UP12"/>
    <property type="match status" value="1"/>
</dbReference>
<dbReference type="RefSeq" id="WP_036807936.1">
    <property type="nucleotide sequence ID" value="NZ_CP051177.1"/>
</dbReference>
<dbReference type="InterPro" id="IPR006016">
    <property type="entry name" value="UspA"/>
</dbReference>
<dbReference type="Gene3D" id="3.40.50.620">
    <property type="entry name" value="HUPs"/>
    <property type="match status" value="1"/>
</dbReference>
<dbReference type="CDD" id="cd00293">
    <property type="entry name" value="USP-like"/>
    <property type="match status" value="1"/>
</dbReference>
<reference evidence="2 3" key="1">
    <citation type="submission" date="2020-04" db="EMBL/GenBank/DDBJ databases">
        <authorList>
            <person name="Pajer P."/>
            <person name="Broz P."/>
        </authorList>
    </citation>
    <scope>NUCLEOTIDE SEQUENCE [LARGE SCALE GENOMIC DNA]</scope>
    <source>
        <strain evidence="3">NRL-ATB46093</strain>
    </source>
</reference>
<dbReference type="eggNOG" id="COG0589">
    <property type="taxonomic scope" value="Bacteria"/>
</dbReference>
<evidence type="ECO:0000313" key="3">
    <source>
        <dbReference type="Proteomes" id="UP000509222"/>
    </source>
</evidence>
<reference evidence="3" key="2">
    <citation type="submission" date="2020-06" db="EMBL/GenBank/DDBJ databases">
        <title>Isolation of Planomicrobium glaciei.</title>
        <authorList>
            <person name="Malisova L."/>
            <person name="Safrankova R."/>
            <person name="Jakubu V."/>
            <person name="Spanelova P."/>
        </authorList>
    </citation>
    <scope>NUCLEOTIDE SEQUENCE [LARGE SCALE GENOMIC DNA]</scope>
    <source>
        <strain evidence="3">NRL-ATB46093</strain>
    </source>
</reference>